<dbReference type="EMBL" id="JAZDUA010000111">
    <property type="protein sequence ID" value="KAK7867748.1"/>
    <property type="molecule type" value="Genomic_DNA"/>
</dbReference>
<evidence type="ECO:0000256" key="4">
    <source>
        <dbReference type="ARBA" id="ARBA00023054"/>
    </source>
</evidence>
<evidence type="ECO:0000256" key="8">
    <source>
        <dbReference type="ARBA" id="ARBA00039444"/>
    </source>
</evidence>
<dbReference type="CDD" id="cd00866">
    <property type="entry name" value="PEBP_euk"/>
    <property type="match status" value="1"/>
</dbReference>
<evidence type="ECO:0000256" key="9">
    <source>
        <dbReference type="ARBA" id="ARBA00041206"/>
    </source>
</evidence>
<evidence type="ECO:0000313" key="11">
    <source>
        <dbReference type="Proteomes" id="UP001378592"/>
    </source>
</evidence>
<keyword evidence="5" id="KW-0496">Mitochondrion</keyword>
<evidence type="ECO:0000256" key="6">
    <source>
        <dbReference type="ARBA" id="ARBA00023274"/>
    </source>
</evidence>
<sequence>MTSVLGRLLYYECAVPLVRYRHFLVGKPPGVARSLEQRLAELNYKDPTLHFKVNIGFKPPVPPKASSVRKELAALRCSKELEHLARTQKLEIPLEAVEETWKTTGAPFHIKTIAEHYGVFQDLFGDAYFYPVKPLDIDYKSGDLYHPVYRGNVIKPSEASKPPEVQYKSDPNTLWTLILTNPDGHFTEENAEYILWFIGNIPGCNLNKGDVIWDYLQPFPAFGTGYQRCIFILFKQDQKIDYSSMKKDIPCLQLSKRTFKTEDFYRQHQKDITPAGLAFFQTDWDPSLTDFYHNVLQMKEPRYEYDFPEPYIAPQEWFPRRKPFNIYQDKYRDQKAIAKEYLLKKFKNRHPFEKPPTPLRFPNAHPIDHKIPSWLKEEMKKDRLGWGRINDY</sequence>
<dbReference type="GO" id="GO:0005743">
    <property type="term" value="C:mitochondrial inner membrane"/>
    <property type="evidence" value="ECO:0007669"/>
    <property type="project" value="UniProtKB-ARBA"/>
</dbReference>
<comment type="similarity">
    <text evidence="7">Belongs to the phosphatidylethanolamine-binding protein family. Mitochondrion-specific ribosomal protein mL38 subfamily.</text>
</comment>
<proteinExistence type="inferred from homology"/>
<evidence type="ECO:0000256" key="1">
    <source>
        <dbReference type="ARBA" id="ARBA00004173"/>
    </source>
</evidence>
<evidence type="ECO:0000256" key="5">
    <source>
        <dbReference type="ARBA" id="ARBA00023128"/>
    </source>
</evidence>
<gene>
    <name evidence="10" type="ORF">R5R35_002251</name>
</gene>
<keyword evidence="2" id="KW-0809">Transit peptide</keyword>
<dbReference type="Gene3D" id="3.90.280.10">
    <property type="entry name" value="PEBP-like"/>
    <property type="match status" value="1"/>
</dbReference>
<comment type="subcellular location">
    <subcellularLocation>
        <location evidence="1">Mitochondrion</location>
    </subcellularLocation>
</comment>
<dbReference type="AlphaFoldDB" id="A0AAN9Z4G5"/>
<protein>
    <recommendedName>
        <fullName evidence="8">Large ribosomal subunit protein mL38</fullName>
    </recommendedName>
    <alternativeName>
        <fullName evidence="9">39S ribosomal protein L38, mitochondrial</fullName>
    </alternativeName>
</protein>
<dbReference type="InterPro" id="IPR036610">
    <property type="entry name" value="PEBP-like_sf"/>
</dbReference>
<evidence type="ECO:0000256" key="2">
    <source>
        <dbReference type="ARBA" id="ARBA00022946"/>
    </source>
</evidence>
<dbReference type="SUPFAM" id="SSF49777">
    <property type="entry name" value="PEBP-like"/>
    <property type="match status" value="1"/>
</dbReference>
<accession>A0AAN9Z4G5</accession>
<keyword evidence="4" id="KW-0175">Coiled coil</keyword>
<evidence type="ECO:0000256" key="7">
    <source>
        <dbReference type="ARBA" id="ARBA00038016"/>
    </source>
</evidence>
<dbReference type="GO" id="GO:0005762">
    <property type="term" value="C:mitochondrial large ribosomal subunit"/>
    <property type="evidence" value="ECO:0007669"/>
    <property type="project" value="TreeGrafter"/>
</dbReference>
<comment type="caution">
    <text evidence="10">The sequence shown here is derived from an EMBL/GenBank/DDBJ whole genome shotgun (WGS) entry which is preliminary data.</text>
</comment>
<reference evidence="10 11" key="1">
    <citation type="submission" date="2024-03" db="EMBL/GenBank/DDBJ databases">
        <title>The genome assembly and annotation of the cricket Gryllus longicercus Weissman &amp; Gray.</title>
        <authorList>
            <person name="Szrajer S."/>
            <person name="Gray D."/>
            <person name="Ylla G."/>
        </authorList>
    </citation>
    <scope>NUCLEOTIDE SEQUENCE [LARGE SCALE GENOMIC DNA]</scope>
    <source>
        <strain evidence="10">DAG 2021-001</strain>
        <tissue evidence="10">Whole body minus gut</tissue>
    </source>
</reference>
<keyword evidence="11" id="KW-1185">Reference proteome</keyword>
<evidence type="ECO:0000313" key="10">
    <source>
        <dbReference type="EMBL" id="KAK7867748.1"/>
    </source>
</evidence>
<keyword evidence="3" id="KW-0689">Ribosomal protein</keyword>
<dbReference type="PANTHER" id="PTHR11362:SF133">
    <property type="entry name" value="LARGE RIBOSOMAL SUBUNIT PROTEIN ML38"/>
    <property type="match status" value="1"/>
</dbReference>
<name>A0AAN9Z4G5_9ORTH</name>
<dbReference type="FunFam" id="3.90.280.10:FF:000002">
    <property type="entry name" value="39S ribosomal protein L38, mitochondrial"/>
    <property type="match status" value="1"/>
</dbReference>
<keyword evidence="6" id="KW-0687">Ribonucleoprotein</keyword>
<dbReference type="InterPro" id="IPR035810">
    <property type="entry name" value="PEBP_euk"/>
</dbReference>
<evidence type="ECO:0000256" key="3">
    <source>
        <dbReference type="ARBA" id="ARBA00022980"/>
    </source>
</evidence>
<organism evidence="10 11">
    <name type="scientific">Gryllus longicercus</name>
    <dbReference type="NCBI Taxonomy" id="2509291"/>
    <lineage>
        <taxon>Eukaryota</taxon>
        <taxon>Metazoa</taxon>
        <taxon>Ecdysozoa</taxon>
        <taxon>Arthropoda</taxon>
        <taxon>Hexapoda</taxon>
        <taxon>Insecta</taxon>
        <taxon>Pterygota</taxon>
        <taxon>Neoptera</taxon>
        <taxon>Polyneoptera</taxon>
        <taxon>Orthoptera</taxon>
        <taxon>Ensifera</taxon>
        <taxon>Gryllidea</taxon>
        <taxon>Grylloidea</taxon>
        <taxon>Gryllidae</taxon>
        <taxon>Gryllinae</taxon>
        <taxon>Gryllus</taxon>
    </lineage>
</organism>
<dbReference type="PANTHER" id="PTHR11362">
    <property type="entry name" value="PHOSPHATIDYLETHANOLAMINE-BINDING PROTEIN"/>
    <property type="match status" value="1"/>
</dbReference>
<dbReference type="Proteomes" id="UP001378592">
    <property type="component" value="Unassembled WGS sequence"/>
</dbReference>